<dbReference type="Pfam" id="PF01019">
    <property type="entry name" value="G_glu_transpept"/>
    <property type="match status" value="1"/>
</dbReference>
<evidence type="ECO:0000313" key="2">
    <source>
        <dbReference type="Proteomes" id="UP001234178"/>
    </source>
</evidence>
<proteinExistence type="predicted"/>
<dbReference type="PANTHER" id="PTHR11686:SF9">
    <property type="entry name" value="RE13973P"/>
    <property type="match status" value="1"/>
</dbReference>
<protein>
    <recommendedName>
        <fullName evidence="3">Gamma-glutamyltranspeptidase 1</fullName>
    </recommendedName>
</protein>
<reference evidence="1 2" key="1">
    <citation type="journal article" date="2023" name="Nucleic Acids Res.">
        <title>The hologenome of Daphnia magna reveals possible DNA methylation and microbiome-mediated evolution of the host genome.</title>
        <authorList>
            <person name="Chaturvedi A."/>
            <person name="Li X."/>
            <person name="Dhandapani V."/>
            <person name="Marshall H."/>
            <person name="Kissane S."/>
            <person name="Cuenca-Cambronero M."/>
            <person name="Asole G."/>
            <person name="Calvet F."/>
            <person name="Ruiz-Romero M."/>
            <person name="Marangio P."/>
            <person name="Guigo R."/>
            <person name="Rago D."/>
            <person name="Mirbahai L."/>
            <person name="Eastwood N."/>
            <person name="Colbourne J.K."/>
            <person name="Zhou J."/>
            <person name="Mallon E."/>
            <person name="Orsini L."/>
        </authorList>
    </citation>
    <scope>NUCLEOTIDE SEQUENCE [LARGE SCALE GENOMIC DNA]</scope>
    <source>
        <strain evidence="1">LRV0_1</strain>
    </source>
</reference>
<dbReference type="EMBL" id="JAOYFB010000005">
    <property type="protein sequence ID" value="KAK4015775.1"/>
    <property type="molecule type" value="Genomic_DNA"/>
</dbReference>
<dbReference type="InterPro" id="IPR043137">
    <property type="entry name" value="GGT_ssub_C"/>
</dbReference>
<organism evidence="1 2">
    <name type="scientific">Daphnia magna</name>
    <dbReference type="NCBI Taxonomy" id="35525"/>
    <lineage>
        <taxon>Eukaryota</taxon>
        <taxon>Metazoa</taxon>
        <taxon>Ecdysozoa</taxon>
        <taxon>Arthropoda</taxon>
        <taxon>Crustacea</taxon>
        <taxon>Branchiopoda</taxon>
        <taxon>Diplostraca</taxon>
        <taxon>Cladocera</taxon>
        <taxon>Anomopoda</taxon>
        <taxon>Daphniidae</taxon>
        <taxon>Daphnia</taxon>
    </lineage>
</organism>
<sequence length="612" mass="66509">MAFQVTASRLLKQVKSFPLLPMAFRVSSVHFSIQSNSTGSQYVPDRHMNMTSHAEYELAFAASPTSTPSRLGRYKNAAVSCDGAQCSNVAREMLQQGGNAVDAAIAALFCNAVVNPQSAGIGGGCHMTIYDPRTRTTKCLDARETAPLAATEDMFEADPSLAKKGGLAVAVPGELAGYWAAHQTYGRLPWSHLIQPAVKLAENGVPVNRHLADVLRCEAESIRKEPSMRSYVDETTGRVLQVGDTFKLPALAETLKQVGRHGMQVFYDGPVGDKMVDDVRLRGGILTKEDLRQYRAEWVEPVQVKLKNNLTLYSHPPPGSGVVTAYIMRLLDGHLGSDGMDGDNPVTYHRIAEAIKHAFGQRTKLSDPRFHPEVNKLVELLISDSFVDETRSKMCDSATSDDPAYYGAACYAPEDNGTSHVSVVDETGMAVAVTSTINLHFGAGFASAQTGIILNNEMADFSPSCSVNCYGLPPSSINMVKPGKRPLSSMTPTVVVNSSSGRVRLVIGAAGGIRITTSTVYAMIRNLWLGEDIKEAIDSPRFHHQLFPMTLNYEKGLPKEMVKQLANRGHQMSQENTRGGSVYGISVEQEDDDEFYLYANADYRKGGDVAGF</sequence>
<dbReference type="Gene3D" id="3.60.20.40">
    <property type="match status" value="1"/>
</dbReference>
<comment type="caution">
    <text evidence="1">The sequence shown here is derived from an EMBL/GenBank/DDBJ whole genome shotgun (WGS) entry which is preliminary data.</text>
</comment>
<name>A0ABQ9ZT37_9CRUS</name>
<dbReference type="NCBIfam" id="TIGR00066">
    <property type="entry name" value="g_glut_trans"/>
    <property type="match status" value="1"/>
</dbReference>
<dbReference type="PANTHER" id="PTHR11686">
    <property type="entry name" value="GAMMA GLUTAMYL TRANSPEPTIDASE"/>
    <property type="match status" value="1"/>
</dbReference>
<accession>A0ABQ9ZT37</accession>
<dbReference type="Proteomes" id="UP001234178">
    <property type="component" value="Unassembled WGS sequence"/>
</dbReference>
<evidence type="ECO:0000313" key="1">
    <source>
        <dbReference type="EMBL" id="KAK4015775.1"/>
    </source>
</evidence>
<keyword evidence="2" id="KW-1185">Reference proteome</keyword>
<dbReference type="Gene3D" id="1.10.246.130">
    <property type="match status" value="1"/>
</dbReference>
<dbReference type="InterPro" id="IPR043138">
    <property type="entry name" value="GGT_lsub"/>
</dbReference>
<dbReference type="SUPFAM" id="SSF56235">
    <property type="entry name" value="N-terminal nucleophile aminohydrolases (Ntn hydrolases)"/>
    <property type="match status" value="1"/>
</dbReference>
<evidence type="ECO:0008006" key="3">
    <source>
        <dbReference type="Google" id="ProtNLM"/>
    </source>
</evidence>
<dbReference type="InterPro" id="IPR000101">
    <property type="entry name" value="GGT_peptidase"/>
</dbReference>
<dbReference type="PRINTS" id="PR01210">
    <property type="entry name" value="GGTRANSPTASE"/>
</dbReference>
<gene>
    <name evidence="1" type="ORF">OUZ56_030747</name>
</gene>
<dbReference type="InterPro" id="IPR029055">
    <property type="entry name" value="Ntn_hydrolases_N"/>
</dbReference>